<dbReference type="EMBL" id="BDGG01000001">
    <property type="protein sequence ID" value="GAU87470.1"/>
    <property type="molecule type" value="Genomic_DNA"/>
</dbReference>
<keyword evidence="3" id="KW-1185">Reference proteome</keyword>
<comment type="caution">
    <text evidence="2">The sequence shown here is derived from an EMBL/GenBank/DDBJ whole genome shotgun (WGS) entry which is preliminary data.</text>
</comment>
<evidence type="ECO:0000313" key="3">
    <source>
        <dbReference type="Proteomes" id="UP000186922"/>
    </source>
</evidence>
<evidence type="ECO:0000256" key="1">
    <source>
        <dbReference type="SAM" id="Phobius"/>
    </source>
</evidence>
<gene>
    <name evidence="2" type="primary">RvY_00305-1</name>
    <name evidence="2" type="synonym">RvY_00305.1</name>
    <name evidence="2" type="ORF">RvY_00305</name>
</gene>
<keyword evidence="1" id="KW-0812">Transmembrane</keyword>
<keyword evidence="1" id="KW-0472">Membrane</keyword>
<dbReference type="AlphaFoldDB" id="A0A1D1UG02"/>
<sequence length="70" mass="7783">MTIKSGKHAGYARRSEECATRCLRGDRTLLLILILYNGLATFTAMHGPTSLSLPGVRLLVNKDAKQYLYN</sequence>
<keyword evidence="1" id="KW-1133">Transmembrane helix</keyword>
<accession>A0A1D1UG02</accession>
<reference evidence="2 3" key="1">
    <citation type="journal article" date="2016" name="Nat. Commun.">
        <title>Extremotolerant tardigrade genome and improved radiotolerance of human cultured cells by tardigrade-unique protein.</title>
        <authorList>
            <person name="Hashimoto T."/>
            <person name="Horikawa D.D."/>
            <person name="Saito Y."/>
            <person name="Kuwahara H."/>
            <person name="Kozuka-Hata H."/>
            <person name="Shin-I T."/>
            <person name="Minakuchi Y."/>
            <person name="Ohishi K."/>
            <person name="Motoyama A."/>
            <person name="Aizu T."/>
            <person name="Enomoto A."/>
            <person name="Kondo K."/>
            <person name="Tanaka S."/>
            <person name="Hara Y."/>
            <person name="Koshikawa S."/>
            <person name="Sagara H."/>
            <person name="Miura T."/>
            <person name="Yokobori S."/>
            <person name="Miyagawa K."/>
            <person name="Suzuki Y."/>
            <person name="Kubo T."/>
            <person name="Oyama M."/>
            <person name="Kohara Y."/>
            <person name="Fujiyama A."/>
            <person name="Arakawa K."/>
            <person name="Katayama T."/>
            <person name="Toyoda A."/>
            <person name="Kunieda T."/>
        </authorList>
    </citation>
    <scope>NUCLEOTIDE SEQUENCE [LARGE SCALE GENOMIC DNA]</scope>
    <source>
        <strain evidence="2 3">YOKOZUNA-1</strain>
    </source>
</reference>
<name>A0A1D1UG02_RAMVA</name>
<dbReference type="Proteomes" id="UP000186922">
    <property type="component" value="Unassembled WGS sequence"/>
</dbReference>
<proteinExistence type="predicted"/>
<protein>
    <submittedName>
        <fullName evidence="2">Uncharacterized protein</fullName>
    </submittedName>
</protein>
<organism evidence="2 3">
    <name type="scientific">Ramazzottius varieornatus</name>
    <name type="common">Water bear</name>
    <name type="synonym">Tardigrade</name>
    <dbReference type="NCBI Taxonomy" id="947166"/>
    <lineage>
        <taxon>Eukaryota</taxon>
        <taxon>Metazoa</taxon>
        <taxon>Ecdysozoa</taxon>
        <taxon>Tardigrada</taxon>
        <taxon>Eutardigrada</taxon>
        <taxon>Parachela</taxon>
        <taxon>Hypsibioidea</taxon>
        <taxon>Ramazzottiidae</taxon>
        <taxon>Ramazzottius</taxon>
    </lineage>
</organism>
<feature type="transmembrane region" description="Helical" evidence="1">
    <location>
        <begin position="29"/>
        <end position="47"/>
    </location>
</feature>
<evidence type="ECO:0000313" key="2">
    <source>
        <dbReference type="EMBL" id="GAU87470.1"/>
    </source>
</evidence>